<dbReference type="EMBL" id="JAFFGU010000005">
    <property type="protein sequence ID" value="MBM7278867.1"/>
    <property type="molecule type" value="Genomic_DNA"/>
</dbReference>
<keyword evidence="2" id="KW-1133">Transmembrane helix</keyword>
<gene>
    <name evidence="3" type="ORF">JTZ10_13995</name>
</gene>
<organism evidence="3 4">
    <name type="scientific">Gordonia rubripertincta</name>
    <name type="common">Rhodococcus corallinus</name>
    <dbReference type="NCBI Taxonomy" id="36822"/>
    <lineage>
        <taxon>Bacteria</taxon>
        <taxon>Bacillati</taxon>
        <taxon>Actinomycetota</taxon>
        <taxon>Actinomycetes</taxon>
        <taxon>Mycobacteriales</taxon>
        <taxon>Gordoniaceae</taxon>
        <taxon>Gordonia</taxon>
    </lineage>
</organism>
<keyword evidence="2" id="KW-0472">Membrane</keyword>
<evidence type="ECO:0000256" key="2">
    <source>
        <dbReference type="SAM" id="Phobius"/>
    </source>
</evidence>
<dbReference type="InterPro" id="IPR046498">
    <property type="entry name" value="Rv1476-like"/>
</dbReference>
<dbReference type="RefSeq" id="WP_143932134.1">
    <property type="nucleotide sequence ID" value="NZ_JAFFGU010000005.1"/>
</dbReference>
<comment type="caution">
    <text evidence="3">The sequence shown here is derived from an EMBL/GenBank/DDBJ whole genome shotgun (WGS) entry which is preliminary data.</text>
</comment>
<feature type="transmembrane region" description="Helical" evidence="2">
    <location>
        <begin position="144"/>
        <end position="162"/>
    </location>
</feature>
<evidence type="ECO:0000313" key="3">
    <source>
        <dbReference type="EMBL" id="MBM7278867.1"/>
    </source>
</evidence>
<dbReference type="Proteomes" id="UP001195196">
    <property type="component" value="Unassembled WGS sequence"/>
</dbReference>
<keyword evidence="2" id="KW-0812">Transmembrane</keyword>
<feature type="region of interest" description="Disordered" evidence="1">
    <location>
        <begin position="176"/>
        <end position="211"/>
    </location>
</feature>
<reference evidence="3" key="1">
    <citation type="submission" date="2021-02" db="EMBL/GenBank/DDBJ databases">
        <title>Taxonomy, biology and ecology of Rhodococcus bacteria occurring in California pistachio and other woody hosts as revealed by genome sequence analyses.</title>
        <authorList>
            <person name="Riely B."/>
            <person name="Gai Y."/>
        </authorList>
    </citation>
    <scope>NUCLEOTIDE SEQUENCE</scope>
    <source>
        <strain evidence="3">BP-295</strain>
    </source>
</reference>
<dbReference type="Pfam" id="PF20381">
    <property type="entry name" value="Rv1476"/>
    <property type="match status" value="1"/>
</dbReference>
<accession>A0AAW4G5I6</accession>
<dbReference type="AlphaFoldDB" id="A0AAW4G5I6"/>
<evidence type="ECO:0000313" key="4">
    <source>
        <dbReference type="Proteomes" id="UP001195196"/>
    </source>
</evidence>
<proteinExistence type="predicted"/>
<protein>
    <recommendedName>
        <fullName evidence="5">TPM domain-containing protein</fullName>
    </recommendedName>
</protein>
<sequence length="211" mass="21830">MGPEPTMMVLAAPAENTELTGLVGVDMAQLSRDIADDGVAGATPEQVPAMLEVIEYAKGKGQDFSFVVVDQVQPRFSLYRDIANQLQEQVGGTVIVLGPNSVGSSSPEFSRVIQEEATQNLALTDPPGAARQMVDSMTGSHVDWTVVGLLLILVVVLGAVGARFRTRRARAAAANGPLGPVTLTGAVNASPDDVDAPTPHDGTPAASPTSS</sequence>
<evidence type="ECO:0008006" key="5">
    <source>
        <dbReference type="Google" id="ProtNLM"/>
    </source>
</evidence>
<name>A0AAW4G5I6_GORRU</name>
<evidence type="ECO:0000256" key="1">
    <source>
        <dbReference type="SAM" id="MobiDB-lite"/>
    </source>
</evidence>